<dbReference type="FunFam" id="3.10.290.60:FF:000001">
    <property type="entry name" value="Ubiquitin-activating enzyme E1 2"/>
    <property type="match status" value="1"/>
</dbReference>
<evidence type="ECO:0000256" key="9">
    <source>
        <dbReference type="ARBA" id="ARBA00022786"/>
    </source>
</evidence>
<dbReference type="InterPro" id="IPR035985">
    <property type="entry name" value="Ubiquitin-activating_enz"/>
</dbReference>
<keyword evidence="16" id="KW-1185">Reference proteome</keyword>
<keyword evidence="7 12" id="KW-0436">Ligase</keyword>
<dbReference type="GO" id="GO:0004842">
    <property type="term" value="F:ubiquitin-protein transferase activity"/>
    <property type="evidence" value="ECO:0007669"/>
    <property type="project" value="UniProtKB-ARBA"/>
</dbReference>
<dbReference type="FunFam" id="1.10.10.2660:FF:000002">
    <property type="entry name" value="Ubiquitin-activating enzyme E1 2"/>
    <property type="match status" value="1"/>
</dbReference>
<gene>
    <name evidence="15" type="ORF">KFL_000080090</name>
</gene>
<evidence type="ECO:0000256" key="8">
    <source>
        <dbReference type="ARBA" id="ARBA00022741"/>
    </source>
</evidence>
<dbReference type="PROSITE" id="PS00865">
    <property type="entry name" value="UBIQUITIN_ACTIVAT_2"/>
    <property type="match status" value="1"/>
</dbReference>
<dbReference type="InterPro" id="IPR042449">
    <property type="entry name" value="Ub-E1_IAD_1"/>
</dbReference>
<evidence type="ECO:0000256" key="1">
    <source>
        <dbReference type="ARBA" id="ARBA00000488"/>
    </source>
</evidence>
<dbReference type="FunFam" id="3.40.50.12550:FF:000001">
    <property type="entry name" value="Ubiquitin-activating enzyme E1 1"/>
    <property type="match status" value="1"/>
</dbReference>
<dbReference type="InterPro" id="IPR018074">
    <property type="entry name" value="UBQ-activ_enz_E1_CS"/>
</dbReference>
<evidence type="ECO:0000256" key="10">
    <source>
        <dbReference type="ARBA" id="ARBA00022840"/>
    </source>
</evidence>
<dbReference type="GO" id="GO:0005524">
    <property type="term" value="F:ATP binding"/>
    <property type="evidence" value="ECO:0007669"/>
    <property type="project" value="UniProtKB-KW"/>
</dbReference>
<feature type="active site" description="Glycyl thioester intermediate" evidence="11">
    <location>
        <position position="622"/>
    </location>
</feature>
<evidence type="ECO:0000256" key="2">
    <source>
        <dbReference type="ARBA" id="ARBA00002457"/>
    </source>
</evidence>
<keyword evidence="9 12" id="KW-0833">Ubl conjugation pathway</keyword>
<dbReference type="InterPro" id="IPR038252">
    <property type="entry name" value="UBA_E1_C_sf"/>
</dbReference>
<dbReference type="Pfam" id="PF09358">
    <property type="entry name" value="E1_UFD"/>
    <property type="match status" value="1"/>
</dbReference>
<dbReference type="CDD" id="cd01491">
    <property type="entry name" value="Ube1_repeat1"/>
    <property type="match status" value="1"/>
</dbReference>
<evidence type="ECO:0000259" key="14">
    <source>
        <dbReference type="SMART" id="SM00985"/>
    </source>
</evidence>
<dbReference type="InterPro" id="IPR018075">
    <property type="entry name" value="UBQ-activ_enz_E1"/>
</dbReference>
<dbReference type="OrthoDB" id="10252231at2759"/>
<dbReference type="Gene3D" id="3.40.50.720">
    <property type="entry name" value="NAD(P)-binding Rossmann-like Domain"/>
    <property type="match status" value="1"/>
</dbReference>
<dbReference type="Gene3D" id="3.50.50.80">
    <property type="entry name" value="Ubiquitin-activating enzyme E1, inactive adenylation domain, subdomain 1"/>
    <property type="match status" value="1"/>
</dbReference>
<keyword evidence="10 12" id="KW-0067">ATP-binding</keyword>
<feature type="region of interest" description="Disordered" evidence="13">
    <location>
        <begin position="1"/>
        <end position="35"/>
    </location>
</feature>
<dbReference type="InterPro" id="IPR000594">
    <property type="entry name" value="ThiF_NAD_FAD-bd"/>
</dbReference>
<evidence type="ECO:0000313" key="16">
    <source>
        <dbReference type="Proteomes" id="UP000054558"/>
    </source>
</evidence>
<dbReference type="PRINTS" id="PR01849">
    <property type="entry name" value="UBIQUITINACT"/>
</dbReference>
<dbReference type="PROSITE" id="PS00536">
    <property type="entry name" value="UBIQUITIN_ACTIVAT_1"/>
    <property type="match status" value="1"/>
</dbReference>
<dbReference type="InterPro" id="IPR045886">
    <property type="entry name" value="ThiF/MoeB/HesA"/>
</dbReference>
<dbReference type="SMART" id="SM00985">
    <property type="entry name" value="UBA_e1_C"/>
    <property type="match status" value="1"/>
</dbReference>
<dbReference type="Gene3D" id="3.10.290.60">
    <property type="entry name" value="Ubiquitin-activating enzyme E1, UFD domain"/>
    <property type="match status" value="1"/>
</dbReference>
<dbReference type="InterPro" id="IPR042063">
    <property type="entry name" value="Ubi_acti_E1_SCCH"/>
</dbReference>
<evidence type="ECO:0000256" key="4">
    <source>
        <dbReference type="ARBA" id="ARBA00005673"/>
    </source>
</evidence>
<dbReference type="EMBL" id="DF236957">
    <property type="protein sequence ID" value="GAQ78105.1"/>
    <property type="molecule type" value="Genomic_DNA"/>
</dbReference>
<dbReference type="PANTHER" id="PTHR10953">
    <property type="entry name" value="UBIQUITIN-ACTIVATING ENZYME E1"/>
    <property type="match status" value="1"/>
</dbReference>
<dbReference type="NCBIfam" id="TIGR01408">
    <property type="entry name" value="Ube1"/>
    <property type="match status" value="1"/>
</dbReference>
<evidence type="ECO:0000256" key="12">
    <source>
        <dbReference type="RuleBase" id="RU000519"/>
    </source>
</evidence>
<proteinExistence type="inferred from homology"/>
<dbReference type="EC" id="6.2.1.45" evidence="6"/>
<dbReference type="GO" id="GO:0004839">
    <property type="term" value="F:ubiquitin activating enzyme activity"/>
    <property type="evidence" value="ECO:0000318"/>
    <property type="project" value="GO_Central"/>
</dbReference>
<keyword evidence="8 12" id="KW-0547">Nucleotide-binding</keyword>
<dbReference type="Gene3D" id="2.40.30.180">
    <property type="entry name" value="Ubiquitin-activating enzyme E1, FCCH domain"/>
    <property type="match status" value="1"/>
</dbReference>
<comment type="catalytic activity">
    <reaction evidence="1">
        <text>ATP + ubiquitin + [E1 ubiquitin-activating enzyme]-L-cysteine = AMP + diphosphate + S-ubiquitinyl-[E1 ubiquitin-activating enzyme]-L-cysteine.</text>
        <dbReference type="EC" id="6.2.1.45"/>
    </reaction>
</comment>
<dbReference type="FunFam" id="2.40.30.180:FF:000001">
    <property type="entry name" value="ubiquitin-like modifier-activating enzyme 1"/>
    <property type="match status" value="1"/>
</dbReference>
<dbReference type="FunFam" id="3.40.50.720:FF:000015">
    <property type="entry name" value="Ubiquitin-activating enzyme E1 1"/>
    <property type="match status" value="1"/>
</dbReference>
<dbReference type="Pfam" id="PF10585">
    <property type="entry name" value="UBA_E1_SCCH"/>
    <property type="match status" value="1"/>
</dbReference>
<dbReference type="GO" id="GO:0006511">
    <property type="term" value="P:ubiquitin-dependent protein catabolic process"/>
    <property type="evidence" value="ECO:0000318"/>
    <property type="project" value="GO_Central"/>
</dbReference>
<dbReference type="CDD" id="cd01490">
    <property type="entry name" value="Ube1_repeat2"/>
    <property type="match status" value="1"/>
</dbReference>
<dbReference type="InterPro" id="IPR018965">
    <property type="entry name" value="Ub-activating_enz_E1_C"/>
</dbReference>
<comment type="pathway">
    <text evidence="3">Protein modification; protein ubiquitination.</text>
</comment>
<evidence type="ECO:0000313" key="15">
    <source>
        <dbReference type="EMBL" id="GAQ78105.1"/>
    </source>
</evidence>
<sequence>MPQKKRGADVPGPDSSAKRYRSDSATSMGKQEPSAGVVEIDEDLHSRQLAVYGRDTMRRLFGASVLIQGLKGLGVEVAKNVILAGVKAVTLQDEGKVELADLSSQFYLKEEDVGKYRAQACLERLKELNTAVSVTAITERITEKLLENFQAVVITDLSYDESIKLDDYCHNHSPPIAFIRAEIRGVFANVFTDFGPSFTVRDVDGEDAHTGIIASISNDSPALVTVVDDERLEFVDGDLVTFGEIRGMTELNDGKPRKVSNVKAHSFMLEEDTSKFGAYQGGGIVTEVKLPKDLQFKTFKESLQAPGEFLLSDFSKWDRPPLLHLGFQALDSFRAQHGRFPAPASKEDGDKLVALAKEINDKAESKIEEIDESVLRHLASGASADLSPMAAMLGGVVGQEVVKACSGKFHPLLQFFYFDSIESLPREPLYPDEVAPLGSRYDAQIAVFGRTLQKKLQDAQTFVVGAGALGCEFLKNLALMGVSTSDNGCLTVTDDDTIEKSNLSRQFLFRDWNIGQAKSAVAAAAAKAINPELKVRALQNRVSPDTEDVFDDAFWEGLDVVINALDNVNARLYVDSRCVYFQKPLLESGTLGTKCNTQMVLPNQTENYGASRDPPEKQAPMCTLHSFPHNIDHCLTWARSEFEGLLEKTPAEANAFLVDPAKYKAAVRQAGDAQARESLEKVVESLVVEKCAGFEDCIAWARLKFEDYFANRVKQLTFTFPEDAATSNGSPFWSAPKRFPRALEFDTADPSHISFVQSGAILRAETYGVKVPEWAKDPEKVKEAVSKVHVPEFVPKQGVKIVTDEKATSLAQPMDDDSVIDQLLEKLEGGTNGLPKDFKMAPITFEKDDDTNFHMDFIAGLANMRARNYQIPEVDKLKAKFIAGRIIPAIATTTAMATGLVCLELYKTLQGHPMELHRNTFANLALPLFAMAEPIPPKKFKHNELEWSIWDRWIIEGDITMQELLDWFSARKLSAYSISCGQALLYNNIFPKHKERLSKKVSELARDVAKVVVPEKRKHFDIVVACEDEDDDENDLDVPLVSIKFR</sequence>
<accession>A0A1Y1HI12</accession>
<dbReference type="Proteomes" id="UP000054558">
    <property type="component" value="Unassembled WGS sequence"/>
</dbReference>
<protein>
    <recommendedName>
        <fullName evidence="6">E1 ubiquitin-activating enzyme</fullName>
        <ecNumber evidence="6">6.2.1.45</ecNumber>
    </recommendedName>
</protein>
<comment type="function">
    <text evidence="2">Activates ubiquitin by first adenylating its C-terminal glycine residue with ATP, and thereafter linking this residue to the side chain of a cysteine residue in E1, yielding a ubiquitin-E1 thioester and free AMP.</text>
</comment>
<dbReference type="InterPro" id="IPR000011">
    <property type="entry name" value="UBQ/SUMO-activ_enz_E1-like"/>
</dbReference>
<dbReference type="FunFam" id="3.50.50.80:FF:000001">
    <property type="entry name" value="ubiquitin-like modifier-activating enzyme 1"/>
    <property type="match status" value="1"/>
</dbReference>
<evidence type="ECO:0000256" key="7">
    <source>
        <dbReference type="ARBA" id="ARBA00022598"/>
    </source>
</evidence>
<dbReference type="Gene3D" id="1.10.10.2660">
    <property type="entry name" value="Ubiquitin-activating enzyme E1, SCCH domain"/>
    <property type="match status" value="1"/>
</dbReference>
<dbReference type="STRING" id="105231.A0A1Y1HI12"/>
<dbReference type="PANTHER" id="PTHR10953:SF4">
    <property type="entry name" value="UBIQUITIN-ACTIVATING ENZYME E1 C-TERMINAL DOMAIN-CONTAINING PROTEIN"/>
    <property type="match status" value="1"/>
</dbReference>
<dbReference type="InterPro" id="IPR033127">
    <property type="entry name" value="UBQ-activ_enz_E1_Cys_AS"/>
</dbReference>
<dbReference type="SUPFAM" id="SSF69572">
    <property type="entry name" value="Activating enzymes of the ubiquitin-like proteins"/>
    <property type="match status" value="2"/>
</dbReference>
<dbReference type="UniPathway" id="UPA00143"/>
<evidence type="ECO:0000256" key="11">
    <source>
        <dbReference type="PROSITE-ProRule" id="PRU10132"/>
    </source>
</evidence>
<reference evidence="15 16" key="1">
    <citation type="journal article" date="2014" name="Nat. Commun.">
        <title>Klebsormidium flaccidum genome reveals primary factors for plant terrestrial adaptation.</title>
        <authorList>
            <person name="Hori K."/>
            <person name="Maruyama F."/>
            <person name="Fujisawa T."/>
            <person name="Togashi T."/>
            <person name="Yamamoto N."/>
            <person name="Seo M."/>
            <person name="Sato S."/>
            <person name="Yamada T."/>
            <person name="Mori H."/>
            <person name="Tajima N."/>
            <person name="Moriyama T."/>
            <person name="Ikeuchi M."/>
            <person name="Watanabe M."/>
            <person name="Wada H."/>
            <person name="Kobayashi K."/>
            <person name="Saito M."/>
            <person name="Masuda T."/>
            <person name="Sasaki-Sekimoto Y."/>
            <person name="Mashiguchi K."/>
            <person name="Awai K."/>
            <person name="Shimojima M."/>
            <person name="Masuda S."/>
            <person name="Iwai M."/>
            <person name="Nobusawa T."/>
            <person name="Narise T."/>
            <person name="Kondo S."/>
            <person name="Saito H."/>
            <person name="Sato R."/>
            <person name="Murakawa M."/>
            <person name="Ihara Y."/>
            <person name="Oshima-Yamada Y."/>
            <person name="Ohtaka K."/>
            <person name="Satoh M."/>
            <person name="Sonobe K."/>
            <person name="Ishii M."/>
            <person name="Ohtani R."/>
            <person name="Kanamori-Sato M."/>
            <person name="Honoki R."/>
            <person name="Miyazaki D."/>
            <person name="Mochizuki H."/>
            <person name="Umetsu J."/>
            <person name="Higashi K."/>
            <person name="Shibata D."/>
            <person name="Kamiya Y."/>
            <person name="Sato N."/>
            <person name="Nakamura Y."/>
            <person name="Tabata S."/>
            <person name="Ida S."/>
            <person name="Kurokawa K."/>
            <person name="Ohta H."/>
        </authorList>
    </citation>
    <scope>NUCLEOTIDE SEQUENCE [LARGE SCALE GENOMIC DNA]</scope>
    <source>
        <strain evidence="15 16">NIES-2285</strain>
    </source>
</reference>
<organism evidence="15 16">
    <name type="scientific">Klebsormidium nitens</name>
    <name type="common">Green alga</name>
    <name type="synonym">Ulothrix nitens</name>
    <dbReference type="NCBI Taxonomy" id="105231"/>
    <lineage>
        <taxon>Eukaryota</taxon>
        <taxon>Viridiplantae</taxon>
        <taxon>Streptophyta</taxon>
        <taxon>Klebsormidiophyceae</taxon>
        <taxon>Klebsormidiales</taxon>
        <taxon>Klebsormidiaceae</taxon>
        <taxon>Klebsormidium</taxon>
    </lineage>
</organism>
<feature type="domain" description="Ubiquitin-activating enzyme E1 C-terminal" evidence="14">
    <location>
        <begin position="917"/>
        <end position="1041"/>
    </location>
</feature>
<dbReference type="InterPro" id="IPR042302">
    <property type="entry name" value="E1_FCCH_sf"/>
</dbReference>
<dbReference type="Gene3D" id="3.40.50.12550">
    <property type="entry name" value="Ubiquitin-activating enzyme E1, inactive adenylation domain, subdomain 2"/>
    <property type="match status" value="1"/>
</dbReference>
<evidence type="ECO:0000256" key="13">
    <source>
        <dbReference type="SAM" id="MobiDB-lite"/>
    </source>
</evidence>
<dbReference type="GO" id="GO:0006974">
    <property type="term" value="P:DNA damage response"/>
    <property type="evidence" value="ECO:0000318"/>
    <property type="project" value="GO_Central"/>
</dbReference>
<dbReference type="GO" id="GO:0005737">
    <property type="term" value="C:cytoplasm"/>
    <property type="evidence" value="ECO:0000318"/>
    <property type="project" value="GO_Central"/>
</dbReference>
<evidence type="ECO:0000256" key="5">
    <source>
        <dbReference type="ARBA" id="ARBA00011245"/>
    </source>
</evidence>
<dbReference type="Pfam" id="PF00899">
    <property type="entry name" value="ThiF"/>
    <property type="match status" value="2"/>
</dbReference>
<dbReference type="GO" id="GO:0016567">
    <property type="term" value="P:protein ubiquitination"/>
    <property type="evidence" value="ECO:0000318"/>
    <property type="project" value="GO_Central"/>
</dbReference>
<dbReference type="InterPro" id="IPR019572">
    <property type="entry name" value="UBA_E1_SCCH"/>
</dbReference>
<name>A0A1Y1HI12_KLENI</name>
<dbReference type="AlphaFoldDB" id="A0A1Y1HI12"/>
<comment type="subunit">
    <text evidence="5">Monomer.</text>
</comment>
<evidence type="ECO:0000256" key="3">
    <source>
        <dbReference type="ARBA" id="ARBA00004906"/>
    </source>
</evidence>
<dbReference type="GO" id="GO:0005634">
    <property type="term" value="C:nucleus"/>
    <property type="evidence" value="ECO:0000318"/>
    <property type="project" value="GO_Central"/>
</dbReference>
<dbReference type="OMA" id="CIREKCN"/>
<evidence type="ECO:0000256" key="6">
    <source>
        <dbReference type="ARBA" id="ARBA00012990"/>
    </source>
</evidence>
<comment type="similarity">
    <text evidence="4 12">Belongs to the ubiquitin-activating E1 family.</text>
</comment>